<evidence type="ECO:0000256" key="9">
    <source>
        <dbReference type="SAM" id="MobiDB-lite"/>
    </source>
</evidence>
<evidence type="ECO:0000256" key="2">
    <source>
        <dbReference type="ARBA" id="ARBA00004613"/>
    </source>
</evidence>
<keyword evidence="5" id="KW-0677">Repeat</keyword>
<dbReference type="Pfam" id="PF00353">
    <property type="entry name" value="HemolysinCabind"/>
    <property type="match status" value="16"/>
</dbReference>
<evidence type="ECO:0000256" key="8">
    <source>
        <dbReference type="ARBA" id="ARBA00023136"/>
    </source>
</evidence>
<evidence type="ECO:0000313" key="11">
    <source>
        <dbReference type="Proteomes" id="UP000629025"/>
    </source>
</evidence>
<evidence type="ECO:0000256" key="3">
    <source>
        <dbReference type="ARBA" id="ARBA00022525"/>
    </source>
</evidence>
<feature type="region of interest" description="Disordered" evidence="9">
    <location>
        <begin position="265"/>
        <end position="291"/>
    </location>
</feature>
<dbReference type="EMBL" id="BMIJ01000007">
    <property type="protein sequence ID" value="GGC04102.1"/>
    <property type="molecule type" value="Genomic_DNA"/>
</dbReference>
<keyword evidence="4" id="KW-0800">Toxin</keyword>
<comment type="subcellular location">
    <subcellularLocation>
        <location evidence="1">Membrane</location>
    </subcellularLocation>
    <subcellularLocation>
        <location evidence="2">Secreted</location>
    </subcellularLocation>
</comment>
<accession>A0ABQ1KLN5</accession>
<feature type="compositionally biased region" description="Low complexity" evidence="9">
    <location>
        <begin position="216"/>
        <end position="226"/>
    </location>
</feature>
<evidence type="ECO:0000256" key="4">
    <source>
        <dbReference type="ARBA" id="ARBA00022656"/>
    </source>
</evidence>
<evidence type="ECO:0000313" key="10">
    <source>
        <dbReference type="EMBL" id="GGC04102.1"/>
    </source>
</evidence>
<evidence type="ECO:0000256" key="6">
    <source>
        <dbReference type="ARBA" id="ARBA00022837"/>
    </source>
</evidence>
<dbReference type="PRINTS" id="PR01488">
    <property type="entry name" value="RTXTOXINA"/>
</dbReference>
<dbReference type="InterPro" id="IPR050557">
    <property type="entry name" value="RTX_toxin/Mannuronan_C5-epim"/>
</dbReference>
<feature type="region of interest" description="Disordered" evidence="9">
    <location>
        <begin position="209"/>
        <end position="234"/>
    </location>
</feature>
<dbReference type="PRINTS" id="PR00313">
    <property type="entry name" value="CABNDNGRPT"/>
</dbReference>
<dbReference type="Gene3D" id="2.150.10.10">
    <property type="entry name" value="Serralysin-like metalloprotease, C-terminal"/>
    <property type="match status" value="10"/>
</dbReference>
<dbReference type="PANTHER" id="PTHR38340:SF1">
    <property type="entry name" value="S-LAYER PROTEIN"/>
    <property type="match status" value="1"/>
</dbReference>
<dbReference type="InterPro" id="IPR018247">
    <property type="entry name" value="EF_Hand_1_Ca_BS"/>
</dbReference>
<dbReference type="InterPro" id="IPR018511">
    <property type="entry name" value="Hemolysin-typ_Ca-bd_CS"/>
</dbReference>
<dbReference type="SUPFAM" id="SSF51120">
    <property type="entry name" value="beta-Roll"/>
    <property type="match status" value="10"/>
</dbReference>
<keyword evidence="3" id="KW-0964">Secreted</keyword>
<proteinExistence type="predicted"/>
<dbReference type="InterPro" id="IPR003995">
    <property type="entry name" value="RTX_toxin_determinant-A"/>
</dbReference>
<comment type="caution">
    <text evidence="10">The sequence shown here is derived from an EMBL/GenBank/DDBJ whole genome shotgun (WGS) entry which is preliminary data.</text>
</comment>
<sequence>MAEFGGRKILGKQLLSTLKDLNDKVDDAYSVSTKSLTKAQDFAEENGLSFSNEFGFVDDAIVVYGTIAAERYGIDESLVDKVSIPALGMVARIYEGETSSASRVHMGDIERQIYAETIERVKEANPGISIGELAAESYSEYSSISRQGYPNTLGIGYEGFGGTLSHELDTDADGVPDELNLDLNYNLDNLFGFDSAISIEEASDLAEDAIDEEEAASSYESSSDGGNYDGGTSGSGWDGFEGDFGTGGFDASGYAPVALDLDGDGVELVSPDESSASYDVDGDGYRESTGWVGPDDGILAFDKYSDGTINQTDEIVFTGYKEGATTDLEGLTAFDSNGDGQLSAADNSWSQFGVWQDKDQDGEVDDGEFTGLDEAGISSISLESDNVAYEQVGNVVNGTGSYIGDDGSVGLLGDVSLNYIDAQSTDLPTGTTDPRSGSIASTNHALDIDVETDGILGTNSNDSLSADGSTSVFMHGGDGDDTLTGGAGHDVLIGGNGADSLSAGAGNDILGIDSTDTGVDGGSGIDAAYVLDDDGVSLDLGSSNIEVAVGGSGNDTFSTSSTTAVTLNGMDGQDTLSGGRGDDLILGGSGADTLSGGDGDDVLIGGAGADRLNSGNGHDVLYIDSSDTLVDGGAGFDQVLVADSQGVSLDLGTGNIELAIGGAGNDTFTATGSSSVTIAGADGNDTISGSEFSDRLYGGSGDDNLTGNAGDDALFGGAGADTLAGGAGDDLLIGGAGSDTLLGGTGHDVLGIDADDLQANLDGGAGVDMAVVTDERSVTFDLGAANVEIAIGNTGDDQFSTSGADAVLIDGGAGSDSISGGSGDDILFGNTGNDLLAGNDGADLLIGGEGSDTLLGGAGDDLLGIDADDQQANLDGGAGVDMAVVTDERGVTFDLGAANVEIAIGNTGDDQFSTISAETVLIDGGAGNDSISGGSGDDILIGNAGNDLLFGNDGADLLIGDVGSDTLLGGAGDDLLGIDADDQQANLDGGAGVDMAVVTDERGVTFDLGAANVEIAIGNTGDDQFSTSTADSILVDGGAGNDSISGGSGEDLLLGSLGDDLLAGNDGSDLLIGGAGSDTLLGGAGNDILGIDADDLQSNLDGGEGIDMAVVTGERGVTFDLGAADVEIAVGNVGDDYFSTSTADAILVDGGAGNDRIHGGDGEDFLLGGEGTDDLNGHGGDDWLSGDSGADRLEGGEGIDTASYYGSDSAVTVNLTTGLGIGGHAEGDQLANIENLVGSQWDDHLIGDDLANRLVGDDGVDHLEGLAGDDWLNGGIGADVIDGGAGIDTADFEGSTAGVEADLSAGVGSAGDAAGDTYISIENMHGSEHDDRLFGDDGANLIDGYLGNDHIEGRGGNDVLLGNDGDDYLDGGVGDDLLQGGAGDDWLIGRTGADVLDGGEGQDTADYSWSTRGGFKVDLANGSLAGPDARKDILISIENIKGTTKVDFIYGDNGSNVLDGYLGDDRLYGRKGNDSLIGGQGHDRLYGGEGDDRLDGGADRDRLYGEAGDDVLLGGGGDDRLYGGDGNDVLHGGAGSDRLYGGAGQDTFIFNRGDGHDRIGVAEGYDAMPKGRKTAPQDADTLGFGEGIGKEDLWFERSGQDLEIDIIGSDDHVSLEDWFAAQGDRVGMIELASGERLVAGNVQQLIDAMAGFDPEAGSIDTNAYGDRRESVQSVIAASWQAA</sequence>
<keyword evidence="6" id="KW-0106">Calcium</keyword>
<keyword evidence="8" id="KW-0472">Membrane</keyword>
<dbReference type="PROSITE" id="PS00018">
    <property type="entry name" value="EF_HAND_1"/>
    <property type="match status" value="1"/>
</dbReference>
<gene>
    <name evidence="10" type="ORF">GCM10011352_32930</name>
</gene>
<keyword evidence="11" id="KW-1185">Reference proteome</keyword>
<dbReference type="PROSITE" id="PS00330">
    <property type="entry name" value="HEMOLYSIN_CALCIUM"/>
    <property type="match status" value="19"/>
</dbReference>
<evidence type="ECO:0000256" key="7">
    <source>
        <dbReference type="ARBA" id="ARBA00023026"/>
    </source>
</evidence>
<evidence type="ECO:0000256" key="5">
    <source>
        <dbReference type="ARBA" id="ARBA00022737"/>
    </source>
</evidence>
<name>A0ABQ1KLN5_9GAMM</name>
<dbReference type="InterPro" id="IPR011049">
    <property type="entry name" value="Serralysin-like_metalloprot_C"/>
</dbReference>
<dbReference type="Proteomes" id="UP000629025">
    <property type="component" value="Unassembled WGS sequence"/>
</dbReference>
<evidence type="ECO:0000256" key="1">
    <source>
        <dbReference type="ARBA" id="ARBA00004370"/>
    </source>
</evidence>
<protein>
    <submittedName>
        <fullName evidence="10">Hemolysin-type calcium-binding protein</fullName>
    </submittedName>
</protein>
<reference evidence="11" key="1">
    <citation type="journal article" date="2019" name="Int. J. Syst. Evol. Microbiol.">
        <title>The Global Catalogue of Microorganisms (GCM) 10K type strain sequencing project: providing services to taxonomists for standard genome sequencing and annotation.</title>
        <authorList>
            <consortium name="The Broad Institute Genomics Platform"/>
            <consortium name="The Broad Institute Genome Sequencing Center for Infectious Disease"/>
            <person name="Wu L."/>
            <person name="Ma J."/>
        </authorList>
    </citation>
    <scope>NUCLEOTIDE SEQUENCE [LARGE SCALE GENOMIC DNA]</scope>
    <source>
        <strain evidence="11">CGMCC 1.15341</strain>
    </source>
</reference>
<keyword evidence="7" id="KW-0843">Virulence</keyword>
<organism evidence="10 11">
    <name type="scientific">Marinobacterium zhoushanense</name>
    <dbReference type="NCBI Taxonomy" id="1679163"/>
    <lineage>
        <taxon>Bacteria</taxon>
        <taxon>Pseudomonadati</taxon>
        <taxon>Pseudomonadota</taxon>
        <taxon>Gammaproteobacteria</taxon>
        <taxon>Oceanospirillales</taxon>
        <taxon>Oceanospirillaceae</taxon>
        <taxon>Marinobacterium</taxon>
    </lineage>
</organism>
<dbReference type="InterPro" id="IPR001343">
    <property type="entry name" value="Hemolysn_Ca-bd"/>
</dbReference>
<dbReference type="PANTHER" id="PTHR38340">
    <property type="entry name" value="S-LAYER PROTEIN"/>
    <property type="match status" value="1"/>
</dbReference>